<organism evidence="8 9">
    <name type="scientific">Spirosoma agri</name>
    <dbReference type="NCBI Taxonomy" id="1987381"/>
    <lineage>
        <taxon>Bacteria</taxon>
        <taxon>Pseudomonadati</taxon>
        <taxon>Bacteroidota</taxon>
        <taxon>Cytophagia</taxon>
        <taxon>Cytophagales</taxon>
        <taxon>Cytophagaceae</taxon>
        <taxon>Spirosoma</taxon>
    </lineage>
</organism>
<dbReference type="Proteomes" id="UP000477386">
    <property type="component" value="Unassembled WGS sequence"/>
</dbReference>
<evidence type="ECO:0000259" key="7">
    <source>
        <dbReference type="Pfam" id="PF08281"/>
    </source>
</evidence>
<comment type="similarity">
    <text evidence="1">Belongs to the sigma-70 factor family. ECF subfamily.</text>
</comment>
<dbReference type="PANTHER" id="PTHR43133">
    <property type="entry name" value="RNA POLYMERASE ECF-TYPE SIGMA FACTO"/>
    <property type="match status" value="1"/>
</dbReference>
<dbReference type="AlphaFoldDB" id="A0A6M0IQ65"/>
<dbReference type="GO" id="GO:0006352">
    <property type="term" value="P:DNA-templated transcription initiation"/>
    <property type="evidence" value="ECO:0007669"/>
    <property type="project" value="InterPro"/>
</dbReference>
<feature type="region of interest" description="Disordered" evidence="5">
    <location>
        <begin position="1"/>
        <end position="42"/>
    </location>
</feature>
<proteinExistence type="inferred from homology"/>
<comment type="caution">
    <text evidence="8">The sequence shown here is derived from an EMBL/GenBank/DDBJ whole genome shotgun (WGS) entry which is preliminary data.</text>
</comment>
<feature type="compositionally biased region" description="Polar residues" evidence="5">
    <location>
        <begin position="21"/>
        <end position="42"/>
    </location>
</feature>
<dbReference type="Gene3D" id="1.10.10.10">
    <property type="entry name" value="Winged helix-like DNA-binding domain superfamily/Winged helix DNA-binding domain"/>
    <property type="match status" value="1"/>
</dbReference>
<feature type="domain" description="RNA polymerase sigma-70 region 2" evidence="6">
    <location>
        <begin position="60"/>
        <end position="126"/>
    </location>
</feature>
<reference evidence="8 9" key="1">
    <citation type="submission" date="2020-02" db="EMBL/GenBank/DDBJ databases">
        <title>Draft genome sequence of two Spirosoma agri KCTC 52727 and Spirosoma terrae KCTC 52035.</title>
        <authorList>
            <person name="Rojas J."/>
            <person name="Ambika Manirajan B."/>
            <person name="Ratering S."/>
            <person name="Suarez C."/>
            <person name="Schnell S."/>
        </authorList>
    </citation>
    <scope>NUCLEOTIDE SEQUENCE [LARGE SCALE GENOMIC DNA]</scope>
    <source>
        <strain evidence="8 9">KCTC 52727</strain>
    </source>
</reference>
<evidence type="ECO:0000259" key="6">
    <source>
        <dbReference type="Pfam" id="PF04542"/>
    </source>
</evidence>
<evidence type="ECO:0000256" key="2">
    <source>
        <dbReference type="ARBA" id="ARBA00023015"/>
    </source>
</evidence>
<evidence type="ECO:0000256" key="5">
    <source>
        <dbReference type="SAM" id="MobiDB-lite"/>
    </source>
</evidence>
<dbReference type="NCBIfam" id="TIGR02937">
    <property type="entry name" value="sigma70-ECF"/>
    <property type="match status" value="1"/>
</dbReference>
<sequence length="235" mass="26704">MERYTHPPDPSGDKAGFPIDTPSTIPSNSGQSTVAPDTNTTEQQQWAALQEGSADALSWFYQRYGKMLLNYGYRLAPDKELVKDTVQDLFVQVWGKATKLPAITSPKAYFIVALRRELIRRITKQRQFSDATPDEDKELSAEEQLIATQTDDSITDRLARFINQLPPRQREIIFLKYYSSLATDEIADVMELTSPSVYKLLYKALDNLRQLCAGWEAVWAFCCLTFSALFSELIN</sequence>
<keyword evidence="9" id="KW-1185">Reference proteome</keyword>
<dbReference type="CDD" id="cd06171">
    <property type="entry name" value="Sigma70_r4"/>
    <property type="match status" value="1"/>
</dbReference>
<dbReference type="Pfam" id="PF08281">
    <property type="entry name" value="Sigma70_r4_2"/>
    <property type="match status" value="1"/>
</dbReference>
<protein>
    <submittedName>
        <fullName evidence="8">Sigma-70 family RNA polymerase sigma factor</fullName>
    </submittedName>
</protein>
<evidence type="ECO:0000256" key="3">
    <source>
        <dbReference type="ARBA" id="ARBA00023082"/>
    </source>
</evidence>
<keyword evidence="4" id="KW-0804">Transcription</keyword>
<dbReference type="InterPro" id="IPR007627">
    <property type="entry name" value="RNA_pol_sigma70_r2"/>
</dbReference>
<keyword evidence="3" id="KW-0731">Sigma factor</keyword>
<name>A0A6M0IQ65_9BACT</name>
<dbReference type="Gene3D" id="1.10.1740.10">
    <property type="match status" value="1"/>
</dbReference>
<dbReference type="GO" id="GO:0016987">
    <property type="term" value="F:sigma factor activity"/>
    <property type="evidence" value="ECO:0007669"/>
    <property type="project" value="UniProtKB-KW"/>
</dbReference>
<dbReference type="PANTHER" id="PTHR43133:SF46">
    <property type="entry name" value="RNA POLYMERASE SIGMA-70 FACTOR ECF SUBFAMILY"/>
    <property type="match status" value="1"/>
</dbReference>
<dbReference type="RefSeq" id="WP_164043298.1">
    <property type="nucleotide sequence ID" value="NZ_JAAGNZ010000003.1"/>
</dbReference>
<dbReference type="EMBL" id="JAAGNZ010000003">
    <property type="protein sequence ID" value="NEU70112.1"/>
    <property type="molecule type" value="Genomic_DNA"/>
</dbReference>
<dbReference type="InterPro" id="IPR039425">
    <property type="entry name" value="RNA_pol_sigma-70-like"/>
</dbReference>
<accession>A0A6M0IQ65</accession>
<dbReference type="InterPro" id="IPR013249">
    <property type="entry name" value="RNA_pol_sigma70_r4_t2"/>
</dbReference>
<evidence type="ECO:0000256" key="4">
    <source>
        <dbReference type="ARBA" id="ARBA00023163"/>
    </source>
</evidence>
<feature type="domain" description="RNA polymerase sigma factor 70 region 4 type 2" evidence="7">
    <location>
        <begin position="157"/>
        <end position="206"/>
    </location>
</feature>
<dbReference type="GO" id="GO:0003677">
    <property type="term" value="F:DNA binding"/>
    <property type="evidence" value="ECO:0007669"/>
    <property type="project" value="InterPro"/>
</dbReference>
<dbReference type="Pfam" id="PF04542">
    <property type="entry name" value="Sigma70_r2"/>
    <property type="match status" value="1"/>
</dbReference>
<keyword evidence="2" id="KW-0805">Transcription regulation</keyword>
<dbReference type="SUPFAM" id="SSF88946">
    <property type="entry name" value="Sigma2 domain of RNA polymerase sigma factors"/>
    <property type="match status" value="1"/>
</dbReference>
<evidence type="ECO:0000313" key="8">
    <source>
        <dbReference type="EMBL" id="NEU70112.1"/>
    </source>
</evidence>
<evidence type="ECO:0000256" key="1">
    <source>
        <dbReference type="ARBA" id="ARBA00010641"/>
    </source>
</evidence>
<dbReference type="InterPro" id="IPR014284">
    <property type="entry name" value="RNA_pol_sigma-70_dom"/>
</dbReference>
<dbReference type="InterPro" id="IPR013325">
    <property type="entry name" value="RNA_pol_sigma_r2"/>
</dbReference>
<dbReference type="InterPro" id="IPR013324">
    <property type="entry name" value="RNA_pol_sigma_r3/r4-like"/>
</dbReference>
<evidence type="ECO:0000313" key="9">
    <source>
        <dbReference type="Proteomes" id="UP000477386"/>
    </source>
</evidence>
<dbReference type="InterPro" id="IPR036388">
    <property type="entry name" value="WH-like_DNA-bd_sf"/>
</dbReference>
<gene>
    <name evidence="8" type="ORF">GK091_24765</name>
</gene>
<dbReference type="SUPFAM" id="SSF88659">
    <property type="entry name" value="Sigma3 and sigma4 domains of RNA polymerase sigma factors"/>
    <property type="match status" value="1"/>
</dbReference>